<evidence type="ECO:0000313" key="3">
    <source>
        <dbReference type="EMBL" id="GHD35612.1"/>
    </source>
</evidence>
<dbReference type="SUPFAM" id="SSF53335">
    <property type="entry name" value="S-adenosyl-L-methionine-dependent methyltransferases"/>
    <property type="match status" value="1"/>
</dbReference>
<keyword evidence="2" id="KW-0812">Transmembrane</keyword>
<gene>
    <name evidence="3" type="ORF">GCM10007147_42190</name>
</gene>
<keyword evidence="2" id="KW-0472">Membrane</keyword>
<protein>
    <submittedName>
        <fullName evidence="3">Uncharacterized protein</fullName>
    </submittedName>
</protein>
<keyword evidence="1" id="KW-0175">Coiled coil</keyword>
<feature type="coiled-coil region" evidence="1">
    <location>
        <begin position="85"/>
        <end position="112"/>
    </location>
</feature>
<accession>A0A918XKS0</accession>
<keyword evidence="2" id="KW-1133">Transmembrane helix</keyword>
<dbReference type="EMBL" id="BMXL01000035">
    <property type="protein sequence ID" value="GHD35612.1"/>
    <property type="molecule type" value="Genomic_DNA"/>
</dbReference>
<organism evidence="3 4">
    <name type="scientific">Nocardiopsis kunsanensis</name>
    <dbReference type="NCBI Taxonomy" id="141693"/>
    <lineage>
        <taxon>Bacteria</taxon>
        <taxon>Bacillati</taxon>
        <taxon>Actinomycetota</taxon>
        <taxon>Actinomycetes</taxon>
        <taxon>Streptosporangiales</taxon>
        <taxon>Nocardiopsidaceae</taxon>
        <taxon>Nocardiopsis</taxon>
    </lineage>
</organism>
<comment type="caution">
    <text evidence="3">The sequence shown here is derived from an EMBL/GenBank/DDBJ whole genome shotgun (WGS) entry which is preliminary data.</text>
</comment>
<name>A0A918XKS0_9ACTN</name>
<sequence length="348" mass="38277">MRSLRRRLLPFLLTAASVGAVTVLIPPALAALGLLPWPQALVLSGLVLLGGAVCGLAAGLLLVRRAVHTLSVEVRTHTRVVTETVAAERLEIAEATEALSEVRATVGRLEGQALPRQRCQIRQDLLAQDRDNFEQHVAWTELREHLDVPAFMPSLRGWAASPDLMRLVVRHIDRLQPGLVVECGSGASSIWMGYALRRQGRGRVVAIEHEVHYAEQTRAMVAEHGLDNVVEVRLAPLVEIDPSSLTGSDGEEFTTADRWYDTSALSDLDGIGLLLVDGPPESTGRQARYQALPTFWPNLADDAVIVLDDTNRKDERALGERWLEEYPELRRAEEPAEKGAHVFSRKGA</sequence>
<evidence type="ECO:0000256" key="2">
    <source>
        <dbReference type="SAM" id="Phobius"/>
    </source>
</evidence>
<reference evidence="3 4" key="1">
    <citation type="journal article" date="2014" name="Int. J. Syst. Evol. Microbiol.">
        <title>Complete genome sequence of Corynebacterium casei LMG S-19264T (=DSM 44701T), isolated from a smear-ripened cheese.</title>
        <authorList>
            <consortium name="US DOE Joint Genome Institute (JGI-PGF)"/>
            <person name="Walter F."/>
            <person name="Albersmeier A."/>
            <person name="Kalinowski J."/>
            <person name="Ruckert C."/>
        </authorList>
    </citation>
    <scope>NUCLEOTIDE SEQUENCE [LARGE SCALE GENOMIC DNA]</scope>
    <source>
        <strain evidence="3 4">KCTC 19473</strain>
    </source>
</reference>
<evidence type="ECO:0000313" key="4">
    <source>
        <dbReference type="Proteomes" id="UP000654947"/>
    </source>
</evidence>
<dbReference type="AlphaFoldDB" id="A0A918XKS0"/>
<evidence type="ECO:0000256" key="1">
    <source>
        <dbReference type="SAM" id="Coils"/>
    </source>
</evidence>
<dbReference type="InterPro" id="IPR029063">
    <property type="entry name" value="SAM-dependent_MTases_sf"/>
</dbReference>
<proteinExistence type="predicted"/>
<dbReference type="PANTHER" id="PTHR43167">
    <property type="entry name" value="PUTATIVE (AFU_ORTHOLOGUE AFUA_6G01830)-RELATED"/>
    <property type="match status" value="1"/>
</dbReference>
<dbReference type="Proteomes" id="UP000654947">
    <property type="component" value="Unassembled WGS sequence"/>
</dbReference>
<dbReference type="RefSeq" id="WP_193518572.1">
    <property type="nucleotide sequence ID" value="NZ_BMXL01000035.1"/>
</dbReference>
<dbReference type="Gene3D" id="3.40.50.150">
    <property type="entry name" value="Vaccinia Virus protein VP39"/>
    <property type="match status" value="1"/>
</dbReference>
<dbReference type="PANTHER" id="PTHR43167:SF1">
    <property type="entry name" value="PUTATIVE (AFU_ORTHOLOGUE AFUA_6G01830)-RELATED"/>
    <property type="match status" value="1"/>
</dbReference>
<keyword evidence="4" id="KW-1185">Reference proteome</keyword>
<feature type="transmembrane region" description="Helical" evidence="2">
    <location>
        <begin position="40"/>
        <end position="63"/>
    </location>
</feature>
<dbReference type="Pfam" id="PF13578">
    <property type="entry name" value="Methyltransf_24"/>
    <property type="match status" value="1"/>
</dbReference>